<dbReference type="EMBL" id="BASH01000002">
    <property type="protein sequence ID" value="GAD16483.1"/>
    <property type="molecule type" value="Genomic_DNA"/>
</dbReference>
<protein>
    <submittedName>
        <fullName evidence="2">Uncharacterized protein</fullName>
    </submittedName>
</protein>
<keyword evidence="1" id="KW-0472">Membrane</keyword>
<evidence type="ECO:0000313" key="2">
    <source>
        <dbReference type="EMBL" id="GAD16483.1"/>
    </source>
</evidence>
<sequence>MLQHFRLWLEVFFVWVWGTILVGNDEQEPFHSYGSSKLMSLG</sequence>
<proteinExistence type="predicted"/>
<accession>S4NR64</accession>
<keyword evidence="3" id="KW-1185">Reference proteome</keyword>
<keyword evidence="1" id="KW-1133">Transmembrane helix</keyword>
<reference evidence="3" key="1">
    <citation type="journal article" date="2013" name="Genome Announc.">
        <title>Draft Genome Sequence of D-Branched-Chain Amino Acid Producer Lactobacillus otakiensis JCM 15040T, Isolated from a Traditional Japanese Pickle.</title>
        <authorList>
            <person name="Doi K."/>
            <person name="Mori K."/>
            <person name="Mutaguchi Y."/>
            <person name="Tashiro K."/>
            <person name="Fujino Y."/>
            <person name="Ohmori T."/>
            <person name="Kuhara S."/>
            <person name="Ohshima T."/>
        </authorList>
    </citation>
    <scope>NUCLEOTIDE SEQUENCE [LARGE SCALE GENOMIC DNA]</scope>
    <source>
        <strain evidence="3">JCM 15040</strain>
    </source>
</reference>
<evidence type="ECO:0000256" key="1">
    <source>
        <dbReference type="SAM" id="Phobius"/>
    </source>
</evidence>
<keyword evidence="1" id="KW-0812">Transmembrane</keyword>
<comment type="caution">
    <text evidence="2">The sequence shown here is derived from an EMBL/GenBank/DDBJ whole genome shotgun (WGS) entry which is preliminary data.</text>
</comment>
<organism evidence="2 3">
    <name type="scientific">Lentilactobacillus otakiensis DSM 19908 = JCM 15040</name>
    <dbReference type="NCBI Taxonomy" id="1423780"/>
    <lineage>
        <taxon>Bacteria</taxon>
        <taxon>Bacillati</taxon>
        <taxon>Bacillota</taxon>
        <taxon>Bacilli</taxon>
        <taxon>Lactobacillales</taxon>
        <taxon>Lactobacillaceae</taxon>
        <taxon>Lentilactobacillus</taxon>
    </lineage>
</organism>
<gene>
    <name evidence="2" type="ORF">LOT_1021</name>
</gene>
<name>S4NR64_9LACO</name>
<dbReference type="AlphaFoldDB" id="S4NR64"/>
<dbReference type="Proteomes" id="UP000016361">
    <property type="component" value="Unassembled WGS sequence"/>
</dbReference>
<evidence type="ECO:0000313" key="3">
    <source>
        <dbReference type="Proteomes" id="UP000016361"/>
    </source>
</evidence>
<feature type="transmembrane region" description="Helical" evidence="1">
    <location>
        <begin position="7"/>
        <end position="24"/>
    </location>
</feature>